<accession>A0A1Q4V0Z7</accession>
<dbReference type="Proteomes" id="UP000186455">
    <property type="component" value="Unassembled WGS sequence"/>
</dbReference>
<name>A0A1Q4V0Z7_9ACTN</name>
<dbReference type="RefSeq" id="WP_073793174.1">
    <property type="nucleotide sequence ID" value="NZ_LFBV01000009.1"/>
</dbReference>
<evidence type="ECO:0000313" key="2">
    <source>
        <dbReference type="Proteomes" id="UP000186455"/>
    </source>
</evidence>
<protein>
    <submittedName>
        <fullName evidence="1">Uncharacterized protein</fullName>
    </submittedName>
</protein>
<dbReference type="AlphaFoldDB" id="A0A1Q4V0Z7"/>
<keyword evidence="2" id="KW-1185">Reference proteome</keyword>
<dbReference type="EMBL" id="LFBV01000009">
    <property type="protein sequence ID" value="OKH91487.1"/>
    <property type="molecule type" value="Genomic_DNA"/>
</dbReference>
<dbReference type="STRING" id="1048205.AB852_28430"/>
<organism evidence="1 2">
    <name type="scientific">Streptomyces uncialis</name>
    <dbReference type="NCBI Taxonomy" id="1048205"/>
    <lineage>
        <taxon>Bacteria</taxon>
        <taxon>Bacillati</taxon>
        <taxon>Actinomycetota</taxon>
        <taxon>Actinomycetes</taxon>
        <taxon>Kitasatosporales</taxon>
        <taxon>Streptomycetaceae</taxon>
        <taxon>Streptomyces</taxon>
    </lineage>
</organism>
<sequence>MEIAATSTEYVRVTARSKAAGSVITVAAPPKFAILPASRTGNPEVDDWVTGEWSGTWARLLLGPGGTVTLDPGEYVVWLSWAAGTEAPVYRTSGTITVY</sequence>
<proteinExistence type="predicted"/>
<gene>
    <name evidence="1" type="ORF">AB852_28430</name>
</gene>
<reference evidence="1 2" key="1">
    <citation type="submission" date="2015-06" db="EMBL/GenBank/DDBJ databases">
        <title>Cloning and characterization of the uncialamcin biosynthetic gene cluster.</title>
        <authorList>
            <person name="Yan X."/>
            <person name="Huang T."/>
            <person name="Ge H."/>
            <person name="Shen B."/>
        </authorList>
    </citation>
    <scope>NUCLEOTIDE SEQUENCE [LARGE SCALE GENOMIC DNA]</scope>
    <source>
        <strain evidence="1 2">DCA2648</strain>
    </source>
</reference>
<comment type="caution">
    <text evidence="1">The sequence shown here is derived from an EMBL/GenBank/DDBJ whole genome shotgun (WGS) entry which is preliminary data.</text>
</comment>
<evidence type="ECO:0000313" key="1">
    <source>
        <dbReference type="EMBL" id="OKH91487.1"/>
    </source>
</evidence>